<dbReference type="GO" id="GO:0005788">
    <property type="term" value="C:endoplasmic reticulum lumen"/>
    <property type="evidence" value="ECO:0007669"/>
    <property type="project" value="UniProtKB-SubCell"/>
</dbReference>
<organism evidence="13 14">
    <name type="scientific">Alosa alosa</name>
    <name type="common">allis shad</name>
    <dbReference type="NCBI Taxonomy" id="278164"/>
    <lineage>
        <taxon>Eukaryota</taxon>
        <taxon>Metazoa</taxon>
        <taxon>Chordata</taxon>
        <taxon>Craniata</taxon>
        <taxon>Vertebrata</taxon>
        <taxon>Euteleostomi</taxon>
        <taxon>Actinopterygii</taxon>
        <taxon>Neopterygii</taxon>
        <taxon>Teleostei</taxon>
        <taxon>Clupei</taxon>
        <taxon>Clupeiformes</taxon>
        <taxon>Clupeoidei</taxon>
        <taxon>Clupeidae</taxon>
        <taxon>Alosa</taxon>
    </lineage>
</organism>
<evidence type="ECO:0000256" key="11">
    <source>
        <dbReference type="SAM" id="SignalP"/>
    </source>
</evidence>
<evidence type="ECO:0000313" key="13">
    <source>
        <dbReference type="EMBL" id="KAG5263529.1"/>
    </source>
</evidence>
<dbReference type="GO" id="GO:0015031">
    <property type="term" value="P:protein transport"/>
    <property type="evidence" value="ECO:0007669"/>
    <property type="project" value="UniProtKB-KW"/>
</dbReference>
<keyword evidence="8" id="KW-0811">Translocation</keyword>
<keyword evidence="6" id="KW-0256">Endoplasmic reticulum</keyword>
<protein>
    <recommendedName>
        <fullName evidence="3">Nucleotide exchange factor SIL1</fullName>
    </recommendedName>
</protein>
<dbReference type="InterPro" id="IPR013918">
    <property type="entry name" value="Nucleotide_exch_fac_Fes1"/>
</dbReference>
<dbReference type="EMBL" id="JADWDJ010000021">
    <property type="protein sequence ID" value="KAG5263529.1"/>
    <property type="molecule type" value="Genomic_DNA"/>
</dbReference>
<gene>
    <name evidence="13" type="ORF">AALO_G00265810</name>
</gene>
<evidence type="ECO:0000256" key="8">
    <source>
        <dbReference type="ARBA" id="ARBA00023010"/>
    </source>
</evidence>
<feature type="domain" description="Nucleotide exchange factor Fes1" evidence="12">
    <location>
        <begin position="136"/>
        <end position="221"/>
    </location>
</feature>
<evidence type="ECO:0000256" key="3">
    <source>
        <dbReference type="ARBA" id="ARBA00015352"/>
    </source>
</evidence>
<keyword evidence="5 11" id="KW-0732">Signal</keyword>
<dbReference type="Proteomes" id="UP000823561">
    <property type="component" value="Chromosome 21"/>
</dbReference>
<dbReference type="InterPro" id="IPR050693">
    <property type="entry name" value="Hsp70_NEF-Inhibitors"/>
</dbReference>
<dbReference type="Pfam" id="PF08609">
    <property type="entry name" value="Fes1"/>
    <property type="match status" value="1"/>
</dbReference>
<dbReference type="FunFam" id="1.25.10.10:FF:000148">
    <property type="entry name" value="SIL1 nucleotide exchange factor"/>
    <property type="match status" value="1"/>
</dbReference>
<keyword evidence="4" id="KW-0813">Transport</keyword>
<feature type="chain" id="PRO_5043507154" description="Nucleotide exchange factor SIL1" evidence="11">
    <location>
        <begin position="33"/>
        <end position="462"/>
    </location>
</feature>
<accession>A0AAV6FM08</accession>
<evidence type="ECO:0000256" key="7">
    <source>
        <dbReference type="ARBA" id="ARBA00022927"/>
    </source>
</evidence>
<evidence type="ECO:0000256" key="10">
    <source>
        <dbReference type="ARBA" id="ARBA00037748"/>
    </source>
</evidence>
<evidence type="ECO:0000259" key="12">
    <source>
        <dbReference type="Pfam" id="PF08609"/>
    </source>
</evidence>
<keyword evidence="9" id="KW-0325">Glycoprotein</keyword>
<keyword evidence="14" id="KW-1185">Reference proteome</keyword>
<name>A0AAV6FM08_9TELE</name>
<dbReference type="AlphaFoldDB" id="A0AAV6FM08"/>
<dbReference type="PANTHER" id="PTHR19316:SF35">
    <property type="entry name" value="NUCLEOTIDE EXCHANGE FACTOR SIL1"/>
    <property type="match status" value="1"/>
</dbReference>
<evidence type="ECO:0000256" key="1">
    <source>
        <dbReference type="ARBA" id="ARBA00004319"/>
    </source>
</evidence>
<dbReference type="GO" id="GO:0000774">
    <property type="term" value="F:adenyl-nucleotide exchange factor activity"/>
    <property type="evidence" value="ECO:0007669"/>
    <property type="project" value="TreeGrafter"/>
</dbReference>
<sequence>MPLVCGRPSSCSKLRKLLVFWILGLLVVFVVSDNSPSALSVVEDSGSDGGDEEAHVNDEFDTEDLEVFQPTNQWQTLKPGQAVPAGSHVRLNLQTGQREAKLSEEQQAKYLRDGQRVVNTKAPSFTAQELKEALKMLKEGVDDSTSPQRQKEEEALKAKFRPLDELKRDLAELEMLVETDVQIMRRFITQFNSSNATVEQRVKALLELEYLVHQVDNAQNLVSMGGMKLVLNALNGSDLSLQENAAFVLGSAVSSNPAVQVEAVEGGALQKLLTLLATPRPISVKKKALFAVASLLRHFPHAQNHFLKLGGMQVLVDLFQMPGGESLRIRIITLIYDMIIEKELMLQSGMDQIPDSSYQERLQQYAQVSLLPVLAEQGWCRFVPELLDSSEHDWREKALRTLLAMMPHCQADFRQNYALSHVLSDLQRQYRELALTEKDLGEEEGYFGEILILLDTVVLNVQ</sequence>
<keyword evidence="7" id="KW-0653">Protein transport</keyword>
<evidence type="ECO:0000256" key="6">
    <source>
        <dbReference type="ARBA" id="ARBA00022824"/>
    </source>
</evidence>
<comment type="similarity">
    <text evidence="2">Belongs to the SIL1 family.</text>
</comment>
<evidence type="ECO:0000256" key="4">
    <source>
        <dbReference type="ARBA" id="ARBA00022448"/>
    </source>
</evidence>
<dbReference type="InterPro" id="IPR016024">
    <property type="entry name" value="ARM-type_fold"/>
</dbReference>
<dbReference type="Gene3D" id="1.25.10.10">
    <property type="entry name" value="Leucine-rich Repeat Variant"/>
    <property type="match status" value="1"/>
</dbReference>
<evidence type="ECO:0000313" key="14">
    <source>
        <dbReference type="Proteomes" id="UP000823561"/>
    </source>
</evidence>
<evidence type="ECO:0000256" key="5">
    <source>
        <dbReference type="ARBA" id="ARBA00022729"/>
    </source>
</evidence>
<reference evidence="13" key="1">
    <citation type="submission" date="2020-10" db="EMBL/GenBank/DDBJ databases">
        <title>Chromosome-scale genome assembly of the Allis shad, Alosa alosa.</title>
        <authorList>
            <person name="Margot Z."/>
            <person name="Christophe K."/>
            <person name="Cabau C."/>
            <person name="Louis A."/>
            <person name="Berthelot C."/>
            <person name="Parey E."/>
            <person name="Roest Crollius H."/>
            <person name="Montfort J."/>
            <person name="Robinson-Rechavi M."/>
            <person name="Bucao C."/>
            <person name="Bouchez O."/>
            <person name="Gislard M."/>
            <person name="Lluch J."/>
            <person name="Milhes M."/>
            <person name="Lampietro C."/>
            <person name="Lopez Roques C."/>
            <person name="Donnadieu C."/>
            <person name="Braasch I."/>
            <person name="Desvignes T."/>
            <person name="Postlethwait J."/>
            <person name="Bobe J."/>
            <person name="Guiguen Y."/>
        </authorList>
    </citation>
    <scope>NUCLEOTIDE SEQUENCE</scope>
    <source>
        <strain evidence="13">M-15738</strain>
        <tissue evidence="13">Blood</tissue>
    </source>
</reference>
<proteinExistence type="inferred from homology"/>
<evidence type="ECO:0000256" key="2">
    <source>
        <dbReference type="ARBA" id="ARBA00010588"/>
    </source>
</evidence>
<comment type="function">
    <text evidence="10">Required for protein translocation and folding in the endoplasmic reticulum (ER). Functions as a nucleotide exchange factor for the ER lumenal chaperone HSPA5.</text>
</comment>
<dbReference type="PANTHER" id="PTHR19316">
    <property type="entry name" value="PROTEIN FOLDING REGULATOR"/>
    <property type="match status" value="1"/>
</dbReference>
<feature type="signal peptide" evidence="11">
    <location>
        <begin position="1"/>
        <end position="32"/>
    </location>
</feature>
<comment type="caution">
    <text evidence="13">The sequence shown here is derived from an EMBL/GenBank/DDBJ whole genome shotgun (WGS) entry which is preliminary data.</text>
</comment>
<dbReference type="SUPFAM" id="SSF48371">
    <property type="entry name" value="ARM repeat"/>
    <property type="match status" value="1"/>
</dbReference>
<evidence type="ECO:0000256" key="9">
    <source>
        <dbReference type="ARBA" id="ARBA00023180"/>
    </source>
</evidence>
<comment type="subcellular location">
    <subcellularLocation>
        <location evidence="1">Endoplasmic reticulum lumen</location>
    </subcellularLocation>
</comment>
<dbReference type="InterPro" id="IPR011989">
    <property type="entry name" value="ARM-like"/>
</dbReference>